<feature type="domain" description="Gamma tubulin complex component protein N-terminal" evidence="2">
    <location>
        <begin position="2"/>
        <end position="135"/>
    </location>
</feature>
<name>A0A8J4YBZ8_CHIOP</name>
<protein>
    <submittedName>
        <fullName evidence="3">Gamma-tubulin complex component 4</fullName>
    </submittedName>
</protein>
<comment type="caution">
    <text evidence="3">The sequence shown here is derived from an EMBL/GenBank/DDBJ whole genome shotgun (WGS) entry which is preliminary data.</text>
</comment>
<dbReference type="GO" id="GO:0005874">
    <property type="term" value="C:microtubule"/>
    <property type="evidence" value="ECO:0007669"/>
    <property type="project" value="UniProtKB-KW"/>
</dbReference>
<dbReference type="EMBL" id="JACEEZ010013530">
    <property type="protein sequence ID" value="KAG0720069.1"/>
    <property type="molecule type" value="Genomic_DNA"/>
</dbReference>
<proteinExistence type="predicted"/>
<evidence type="ECO:0000313" key="4">
    <source>
        <dbReference type="Proteomes" id="UP000770661"/>
    </source>
</evidence>
<keyword evidence="1" id="KW-0493">Microtubule</keyword>
<gene>
    <name evidence="3" type="primary">TUBGCP4_0</name>
    <name evidence="3" type="ORF">GWK47_049248</name>
</gene>
<evidence type="ECO:0000256" key="1">
    <source>
        <dbReference type="ARBA" id="ARBA00022701"/>
    </source>
</evidence>
<accession>A0A8J4YBZ8</accession>
<reference evidence="3" key="1">
    <citation type="submission" date="2020-07" db="EMBL/GenBank/DDBJ databases">
        <title>The High-quality genome of the commercially important snow crab, Chionoecetes opilio.</title>
        <authorList>
            <person name="Jeong J.-H."/>
            <person name="Ryu S."/>
        </authorList>
    </citation>
    <scope>NUCLEOTIDE SEQUENCE</scope>
    <source>
        <strain evidence="3">MADBK_172401_WGS</strain>
        <tissue evidence="3">Digestive gland</tissue>
    </source>
</reference>
<sequence>MLHDLLVAMQGSGGDIFVWKDSKFEVSNELGLLHPGEVNITEKILDVATLYNKITTFCQTYGGGGCVEPGGDCRGGIYLSSLSSALQATALTTYYRTVLDLEQRILHDPELPLTAICVAMNPHGPLMATLALFVTEPLFKAPPMTPH</sequence>
<dbReference type="AlphaFoldDB" id="A0A8J4YBZ8"/>
<evidence type="ECO:0000313" key="3">
    <source>
        <dbReference type="EMBL" id="KAG0720069.1"/>
    </source>
</evidence>
<dbReference type="OrthoDB" id="78652at2759"/>
<dbReference type="Pfam" id="PF17681">
    <property type="entry name" value="GCP_N_terminal"/>
    <property type="match status" value="1"/>
</dbReference>
<dbReference type="InterPro" id="IPR041470">
    <property type="entry name" value="GCP_N"/>
</dbReference>
<keyword evidence="4" id="KW-1185">Reference proteome</keyword>
<organism evidence="3 4">
    <name type="scientific">Chionoecetes opilio</name>
    <name type="common">Atlantic snow crab</name>
    <name type="synonym">Cancer opilio</name>
    <dbReference type="NCBI Taxonomy" id="41210"/>
    <lineage>
        <taxon>Eukaryota</taxon>
        <taxon>Metazoa</taxon>
        <taxon>Ecdysozoa</taxon>
        <taxon>Arthropoda</taxon>
        <taxon>Crustacea</taxon>
        <taxon>Multicrustacea</taxon>
        <taxon>Malacostraca</taxon>
        <taxon>Eumalacostraca</taxon>
        <taxon>Eucarida</taxon>
        <taxon>Decapoda</taxon>
        <taxon>Pleocyemata</taxon>
        <taxon>Brachyura</taxon>
        <taxon>Eubrachyura</taxon>
        <taxon>Majoidea</taxon>
        <taxon>Majidae</taxon>
        <taxon>Chionoecetes</taxon>
    </lineage>
</organism>
<evidence type="ECO:0000259" key="2">
    <source>
        <dbReference type="Pfam" id="PF17681"/>
    </source>
</evidence>
<dbReference type="Proteomes" id="UP000770661">
    <property type="component" value="Unassembled WGS sequence"/>
</dbReference>